<dbReference type="AlphaFoldDB" id="A0A418YBL6"/>
<dbReference type="PANTHER" id="PTHR38568:SF1">
    <property type="entry name" value="DUF445 DOMAIN-CONTAINING PROTEIN"/>
    <property type="match status" value="1"/>
</dbReference>
<keyword evidence="1" id="KW-1133">Transmembrane helix</keyword>
<dbReference type="OrthoDB" id="5565224at2"/>
<proteinExistence type="predicted"/>
<dbReference type="RefSeq" id="WP_119911715.1">
    <property type="nucleotide sequence ID" value="NZ_QZCH01000023.1"/>
</dbReference>
<feature type="transmembrane region" description="Helical" evidence="1">
    <location>
        <begin position="212"/>
        <end position="233"/>
    </location>
</feature>
<dbReference type="Pfam" id="PF04286">
    <property type="entry name" value="DUF445"/>
    <property type="match status" value="1"/>
</dbReference>
<name>A0A418YBL6_9GAMM</name>
<keyword evidence="1" id="KW-0812">Transmembrane</keyword>
<evidence type="ECO:0000313" key="3">
    <source>
        <dbReference type="Proteomes" id="UP000283255"/>
    </source>
</evidence>
<gene>
    <name evidence="2" type="ORF">D1Z90_15570</name>
</gene>
<dbReference type="InterPro" id="IPR007383">
    <property type="entry name" value="DUF445"/>
</dbReference>
<evidence type="ECO:0000313" key="2">
    <source>
        <dbReference type="EMBL" id="RJG41910.1"/>
    </source>
</evidence>
<evidence type="ECO:0000256" key="1">
    <source>
        <dbReference type="SAM" id="Phobius"/>
    </source>
</evidence>
<reference evidence="2 3" key="2">
    <citation type="submission" date="2019-01" db="EMBL/GenBank/DDBJ databases">
        <title>Motilimonas pumilus sp. nov., isolated from the gut of sea cucumber (Apostichopus japonicus).</title>
        <authorList>
            <person name="Wang F.-Q."/>
            <person name="Ren L.-H."/>
            <person name="Lin Y.-W."/>
            <person name="Sun G.-H."/>
            <person name="Du Z.-J."/>
            <person name="Zhao J.-X."/>
            <person name="Liu X.-J."/>
            <person name="Liu L.-J."/>
        </authorList>
    </citation>
    <scope>NUCLEOTIDE SEQUENCE [LARGE SCALE GENOMIC DNA]</scope>
    <source>
        <strain evidence="2 3">PLHSC7-2</strain>
    </source>
</reference>
<comment type="caution">
    <text evidence="2">The sequence shown here is derived from an EMBL/GenBank/DDBJ whole genome shotgun (WGS) entry which is preliminary data.</text>
</comment>
<accession>A0A418YBL6</accession>
<protein>
    <submittedName>
        <fullName evidence="2">DUF445 family protein</fullName>
    </submittedName>
</protein>
<feature type="transmembrane region" description="Helical" evidence="1">
    <location>
        <begin position="30"/>
        <end position="48"/>
    </location>
</feature>
<organism evidence="2 3">
    <name type="scientific">Motilimonas pumila</name>
    <dbReference type="NCBI Taxonomy" id="2303987"/>
    <lineage>
        <taxon>Bacteria</taxon>
        <taxon>Pseudomonadati</taxon>
        <taxon>Pseudomonadota</taxon>
        <taxon>Gammaproteobacteria</taxon>
        <taxon>Alteromonadales</taxon>
        <taxon>Alteromonadales genera incertae sedis</taxon>
        <taxon>Motilimonas</taxon>
    </lineage>
</organism>
<keyword evidence="3" id="KW-1185">Reference proteome</keyword>
<dbReference type="PANTHER" id="PTHR38568">
    <property type="entry name" value="DUF445 DOMAIN-CONTAINING PROTEIN-RELATED"/>
    <property type="match status" value="1"/>
</dbReference>
<reference evidence="2 3" key="1">
    <citation type="submission" date="2018-09" db="EMBL/GenBank/DDBJ databases">
        <authorList>
            <person name="Wang F."/>
        </authorList>
    </citation>
    <scope>NUCLEOTIDE SEQUENCE [LARGE SCALE GENOMIC DNA]</scope>
    <source>
        <strain evidence="2 3">PLHSC7-2</strain>
    </source>
</reference>
<sequence length="235" mass="26053">MNKGLITNLLALALLGAGYALDHSILLFAGLFAFSGAITNWLAIHMLFEKVPGLYGSGVIPARFEDFKLGIKQLMMNQFFTHQNIDRFLNQEMASATSMDLTPVIDTIDLSPSFDSLVEVIEQSAFSGMLAMVGGSEALQPLREPFIEKMQQAIVDISQQESFKQALKKQLEQPDMLEDIKQNIEDIIDQRLSELTPELVKQIIQTMIKQHLGWLVVWGGIFGGIIGVLSALISQ</sequence>
<dbReference type="EMBL" id="QZCH01000023">
    <property type="protein sequence ID" value="RJG41910.1"/>
    <property type="molecule type" value="Genomic_DNA"/>
</dbReference>
<dbReference type="Proteomes" id="UP000283255">
    <property type="component" value="Unassembled WGS sequence"/>
</dbReference>
<keyword evidence="1" id="KW-0472">Membrane</keyword>